<dbReference type="SUPFAM" id="SSF88659">
    <property type="entry name" value="Sigma3 and sigma4 domains of RNA polymerase sigma factors"/>
    <property type="match status" value="1"/>
</dbReference>
<evidence type="ECO:0000256" key="1">
    <source>
        <dbReference type="ARBA" id="ARBA00010641"/>
    </source>
</evidence>
<dbReference type="Pfam" id="PF04542">
    <property type="entry name" value="Sigma70_r2"/>
    <property type="match status" value="1"/>
</dbReference>
<evidence type="ECO:0000256" key="4">
    <source>
        <dbReference type="ARBA" id="ARBA00023163"/>
    </source>
</evidence>
<dbReference type="Gene3D" id="1.10.10.10">
    <property type="entry name" value="Winged helix-like DNA-binding domain superfamily/Winged helix DNA-binding domain"/>
    <property type="match status" value="1"/>
</dbReference>
<evidence type="ECO:0000259" key="5">
    <source>
        <dbReference type="Pfam" id="PF04542"/>
    </source>
</evidence>
<sequence>MLREQFLIDAIKAGKLETLDGIYLEHKKPFFLFAYKLGLKEDEVEDMYQDVILSFYQNVKSGRLNKLNCSLRTYLFSIGKFKIYKHLKKVPRITINDKHIFYSEELMHFETDLQEERTEQIKASWDKLGERCQQVLNYFYYQSYSLDEIVKHLNYSSKDVLKSQKSRCLKKLKELICKPNE</sequence>
<protein>
    <submittedName>
        <fullName evidence="6">RNA polymerase sigma factor</fullName>
    </submittedName>
</protein>
<keyword evidence="7" id="KW-1185">Reference proteome</keyword>
<dbReference type="InterPro" id="IPR013324">
    <property type="entry name" value="RNA_pol_sigma_r3/r4-like"/>
</dbReference>
<dbReference type="EMBL" id="JBHULZ010000009">
    <property type="protein sequence ID" value="MFD2696854.1"/>
    <property type="molecule type" value="Genomic_DNA"/>
</dbReference>
<feature type="domain" description="RNA polymerase sigma-70 region 2" evidence="5">
    <location>
        <begin position="23"/>
        <end position="89"/>
    </location>
</feature>
<dbReference type="InterPro" id="IPR039425">
    <property type="entry name" value="RNA_pol_sigma-70-like"/>
</dbReference>
<accession>A0ABW5SCI3</accession>
<comment type="similarity">
    <text evidence="1">Belongs to the sigma-70 factor family. ECF subfamily.</text>
</comment>
<dbReference type="InterPro" id="IPR007627">
    <property type="entry name" value="RNA_pol_sigma70_r2"/>
</dbReference>
<keyword evidence="4" id="KW-0804">Transcription</keyword>
<dbReference type="InterPro" id="IPR013325">
    <property type="entry name" value="RNA_pol_sigma_r2"/>
</dbReference>
<reference evidence="7" key="1">
    <citation type="journal article" date="2019" name="Int. J. Syst. Evol. Microbiol.">
        <title>The Global Catalogue of Microorganisms (GCM) 10K type strain sequencing project: providing services to taxonomists for standard genome sequencing and annotation.</title>
        <authorList>
            <consortium name="The Broad Institute Genomics Platform"/>
            <consortium name="The Broad Institute Genome Sequencing Center for Infectious Disease"/>
            <person name="Wu L."/>
            <person name="Ma J."/>
        </authorList>
    </citation>
    <scope>NUCLEOTIDE SEQUENCE [LARGE SCALE GENOMIC DNA]</scope>
    <source>
        <strain evidence="7">KCTC 42255</strain>
    </source>
</reference>
<evidence type="ECO:0000256" key="3">
    <source>
        <dbReference type="ARBA" id="ARBA00023082"/>
    </source>
</evidence>
<name>A0ABW5SCI3_9FLAO</name>
<dbReference type="PANTHER" id="PTHR43133">
    <property type="entry name" value="RNA POLYMERASE ECF-TYPE SIGMA FACTO"/>
    <property type="match status" value="1"/>
</dbReference>
<evidence type="ECO:0000256" key="2">
    <source>
        <dbReference type="ARBA" id="ARBA00023015"/>
    </source>
</evidence>
<organism evidence="6 7">
    <name type="scientific">Mesonia sediminis</name>
    <dbReference type="NCBI Taxonomy" id="1703946"/>
    <lineage>
        <taxon>Bacteria</taxon>
        <taxon>Pseudomonadati</taxon>
        <taxon>Bacteroidota</taxon>
        <taxon>Flavobacteriia</taxon>
        <taxon>Flavobacteriales</taxon>
        <taxon>Flavobacteriaceae</taxon>
        <taxon>Mesonia</taxon>
    </lineage>
</organism>
<dbReference type="InterPro" id="IPR036388">
    <property type="entry name" value="WH-like_DNA-bd_sf"/>
</dbReference>
<proteinExistence type="inferred from homology"/>
<dbReference type="Gene3D" id="1.10.1740.10">
    <property type="match status" value="1"/>
</dbReference>
<evidence type="ECO:0000313" key="6">
    <source>
        <dbReference type="EMBL" id="MFD2696854.1"/>
    </source>
</evidence>
<dbReference type="InterPro" id="IPR014284">
    <property type="entry name" value="RNA_pol_sigma-70_dom"/>
</dbReference>
<comment type="caution">
    <text evidence="6">The sequence shown here is derived from an EMBL/GenBank/DDBJ whole genome shotgun (WGS) entry which is preliminary data.</text>
</comment>
<keyword evidence="3" id="KW-0731">Sigma factor</keyword>
<evidence type="ECO:0000313" key="7">
    <source>
        <dbReference type="Proteomes" id="UP001597357"/>
    </source>
</evidence>
<dbReference type="Proteomes" id="UP001597357">
    <property type="component" value="Unassembled WGS sequence"/>
</dbReference>
<gene>
    <name evidence="6" type="ORF">ACFSQ0_02520</name>
</gene>
<dbReference type="SUPFAM" id="SSF88946">
    <property type="entry name" value="Sigma2 domain of RNA polymerase sigma factors"/>
    <property type="match status" value="1"/>
</dbReference>
<dbReference type="RefSeq" id="WP_379043665.1">
    <property type="nucleotide sequence ID" value="NZ_JBHULZ010000009.1"/>
</dbReference>
<dbReference type="NCBIfam" id="TIGR02937">
    <property type="entry name" value="sigma70-ECF"/>
    <property type="match status" value="1"/>
</dbReference>
<keyword evidence="2" id="KW-0805">Transcription regulation</keyword>
<dbReference type="PANTHER" id="PTHR43133:SF46">
    <property type="entry name" value="RNA POLYMERASE SIGMA-70 FACTOR ECF SUBFAMILY"/>
    <property type="match status" value="1"/>
</dbReference>